<sequence length="70" mass="7776">MKRGKSNLPKDRDSKYLTRPGLRPLKPPLPDPAYQLSPGYCRRNGVSPPWDWAPQIIAVGSASIVYSVIV</sequence>
<organism evidence="2 3">
    <name type="scientific">Nezara viridula</name>
    <name type="common">Southern green stink bug</name>
    <name type="synonym">Cimex viridulus</name>
    <dbReference type="NCBI Taxonomy" id="85310"/>
    <lineage>
        <taxon>Eukaryota</taxon>
        <taxon>Metazoa</taxon>
        <taxon>Ecdysozoa</taxon>
        <taxon>Arthropoda</taxon>
        <taxon>Hexapoda</taxon>
        <taxon>Insecta</taxon>
        <taxon>Pterygota</taxon>
        <taxon>Neoptera</taxon>
        <taxon>Paraneoptera</taxon>
        <taxon>Hemiptera</taxon>
        <taxon>Heteroptera</taxon>
        <taxon>Panheteroptera</taxon>
        <taxon>Pentatomomorpha</taxon>
        <taxon>Pentatomoidea</taxon>
        <taxon>Pentatomidae</taxon>
        <taxon>Pentatominae</taxon>
        <taxon>Nezara</taxon>
    </lineage>
</organism>
<name>A0A9P0HMR1_NEZVI</name>
<dbReference type="Proteomes" id="UP001152798">
    <property type="component" value="Chromosome 6"/>
</dbReference>
<feature type="region of interest" description="Disordered" evidence="1">
    <location>
        <begin position="1"/>
        <end position="33"/>
    </location>
</feature>
<accession>A0A9P0HMR1</accession>
<reference evidence="2" key="1">
    <citation type="submission" date="2022-01" db="EMBL/GenBank/DDBJ databases">
        <authorList>
            <person name="King R."/>
        </authorList>
    </citation>
    <scope>NUCLEOTIDE SEQUENCE</scope>
</reference>
<protein>
    <submittedName>
        <fullName evidence="2">Uncharacterized protein</fullName>
    </submittedName>
</protein>
<evidence type="ECO:0000313" key="2">
    <source>
        <dbReference type="EMBL" id="CAH1405598.1"/>
    </source>
</evidence>
<evidence type="ECO:0000256" key="1">
    <source>
        <dbReference type="SAM" id="MobiDB-lite"/>
    </source>
</evidence>
<dbReference type="AlphaFoldDB" id="A0A9P0HMR1"/>
<keyword evidence="3" id="KW-1185">Reference proteome</keyword>
<proteinExistence type="predicted"/>
<evidence type="ECO:0000313" key="3">
    <source>
        <dbReference type="Proteomes" id="UP001152798"/>
    </source>
</evidence>
<dbReference type="EMBL" id="OV725082">
    <property type="protein sequence ID" value="CAH1405598.1"/>
    <property type="molecule type" value="Genomic_DNA"/>
</dbReference>
<gene>
    <name evidence="2" type="ORF">NEZAVI_LOCUS13775</name>
</gene>